<dbReference type="OrthoDB" id="630895at2759"/>
<gene>
    <name evidence="1" type="ORF">BOTBODRAFT_34423</name>
</gene>
<dbReference type="EMBL" id="KL198050">
    <property type="protein sequence ID" value="KDQ12448.1"/>
    <property type="molecule type" value="Genomic_DNA"/>
</dbReference>
<evidence type="ECO:0000313" key="2">
    <source>
        <dbReference type="Proteomes" id="UP000027195"/>
    </source>
</evidence>
<protein>
    <submittedName>
        <fullName evidence="1">Uncharacterized protein</fullName>
    </submittedName>
</protein>
<accession>A0A067M9L0</accession>
<keyword evidence="2" id="KW-1185">Reference proteome</keyword>
<organism evidence="1 2">
    <name type="scientific">Botryobasidium botryosum (strain FD-172 SS1)</name>
    <dbReference type="NCBI Taxonomy" id="930990"/>
    <lineage>
        <taxon>Eukaryota</taxon>
        <taxon>Fungi</taxon>
        <taxon>Dikarya</taxon>
        <taxon>Basidiomycota</taxon>
        <taxon>Agaricomycotina</taxon>
        <taxon>Agaricomycetes</taxon>
        <taxon>Cantharellales</taxon>
        <taxon>Botryobasidiaceae</taxon>
        <taxon>Botryobasidium</taxon>
    </lineage>
</organism>
<proteinExistence type="predicted"/>
<evidence type="ECO:0000313" key="1">
    <source>
        <dbReference type="EMBL" id="KDQ12448.1"/>
    </source>
</evidence>
<reference evidence="2" key="1">
    <citation type="journal article" date="2014" name="Proc. Natl. Acad. Sci. U.S.A.">
        <title>Extensive sampling of basidiomycete genomes demonstrates inadequacy of the white-rot/brown-rot paradigm for wood decay fungi.</title>
        <authorList>
            <person name="Riley R."/>
            <person name="Salamov A.A."/>
            <person name="Brown D.W."/>
            <person name="Nagy L.G."/>
            <person name="Floudas D."/>
            <person name="Held B.W."/>
            <person name="Levasseur A."/>
            <person name="Lombard V."/>
            <person name="Morin E."/>
            <person name="Otillar R."/>
            <person name="Lindquist E.A."/>
            <person name="Sun H."/>
            <person name="LaButti K.M."/>
            <person name="Schmutz J."/>
            <person name="Jabbour D."/>
            <person name="Luo H."/>
            <person name="Baker S.E."/>
            <person name="Pisabarro A.G."/>
            <person name="Walton J.D."/>
            <person name="Blanchette R.A."/>
            <person name="Henrissat B."/>
            <person name="Martin F."/>
            <person name="Cullen D."/>
            <person name="Hibbett D.S."/>
            <person name="Grigoriev I.V."/>
        </authorList>
    </citation>
    <scope>NUCLEOTIDE SEQUENCE [LARGE SCALE GENOMIC DNA]</scope>
    <source>
        <strain evidence="2">FD-172 SS1</strain>
    </source>
</reference>
<sequence length="229" mass="25535">MLSALWNLFDSIQSNEAIGAGTNDEFPTQLHLFYALARALHFGSSDPPRPALPLEIVIYIMRHAKCLCPPLTLAASDQPASVSSYAGEVYRQRYLISQPLGQRDIYKMERLVVSTTSRDQGWVSDPHSGSYSWFDVAIIAPDDTVKTSSAGTLLLWTSHHNRVAGRNSENLEGVIEGEHEIWDHLSEGDRIAVFIAAQFPGWANYTSSGSLRVWHSFEPTFPLRPTQFS</sequence>
<dbReference type="Proteomes" id="UP000027195">
    <property type="component" value="Unassembled WGS sequence"/>
</dbReference>
<name>A0A067M9L0_BOTB1</name>
<dbReference type="InParanoid" id="A0A067M9L0"/>
<dbReference type="HOGENOM" id="CLU_089048_0_0_1"/>
<dbReference type="AlphaFoldDB" id="A0A067M9L0"/>